<dbReference type="AlphaFoldDB" id="A0A379MR84"/>
<accession>A0A379MR84</accession>
<evidence type="ECO:0000313" key="3">
    <source>
        <dbReference type="EMBL" id="SUE34138.1"/>
    </source>
</evidence>
<dbReference type="STRING" id="880526.GCA_000427365_02296"/>
<protein>
    <submittedName>
        <fullName evidence="3">Major fimbrial subunit protein (FimA)</fullName>
    </submittedName>
</protein>
<proteinExistence type="predicted"/>
<evidence type="ECO:0000313" key="4">
    <source>
        <dbReference type="Proteomes" id="UP000255233"/>
    </source>
</evidence>
<reference evidence="3 4" key="1">
    <citation type="submission" date="2018-06" db="EMBL/GenBank/DDBJ databases">
        <authorList>
            <consortium name="Pathogen Informatics"/>
            <person name="Doyle S."/>
        </authorList>
    </citation>
    <scope>NUCLEOTIDE SEQUENCE [LARGE SCALE GENOMIC DNA]</scope>
    <source>
        <strain evidence="3 4">NCTC11190</strain>
    </source>
</reference>
<dbReference type="RefSeq" id="WP_084135296.1">
    <property type="nucleotide sequence ID" value="NZ_UGVL01000001.1"/>
</dbReference>
<keyword evidence="1" id="KW-0732">Signal</keyword>
<sequence>MKRSTGLWALLILMCTSCAKFAEPTPDQEETAACRLTLSLAVPEPETITRALNPEAEKSVSDLNLYLFSDAVDKHYFISPCASSVILDIPSGNYELFLVANIGDDLGTMTRQQLETYRYRIAAEEDLEKNGRLPMYARQTVTVEHDMTLPVTLTRLTAKVEIRCTVAEQAGALTLNSMQVKSASADVLLFGKNRAAGSVVDYAVRTLSGRESVQTAYVLENCQGVNSSVTSQDLKDSSHAPQNGTYVIIRGSYAEKSVTYRIYLGENNTSDFNVRENRHYVLNVLIYGANPGDCRVSVMEMDIAPLDTQYTIGRQAVTTLTLANPSEPDNFYMLTFHSENARVSIDGRNYTDGETIPLLSGTGNRQATIALDGMQPGNASVVFTVTDRYGIQFHKTVSTRFVSGTPIIITSTPFSSPYTNTVSTFEVAFSEAGYTGDFTVKLTPQTEPPGAFTFNGENLEYNFVRTVAPGTYPMTFNAANFVGNAILWINVRDSKGQSKNYSVVQAISAAKTAAQHTKKR</sequence>
<evidence type="ECO:0000259" key="2">
    <source>
        <dbReference type="Pfam" id="PF16249"/>
    </source>
</evidence>
<feature type="chain" id="PRO_5016565364" evidence="1">
    <location>
        <begin position="23"/>
        <end position="520"/>
    </location>
</feature>
<feature type="domain" description="DUF4906" evidence="2">
    <location>
        <begin position="213"/>
        <end position="284"/>
    </location>
</feature>
<feature type="signal peptide" evidence="1">
    <location>
        <begin position="1"/>
        <end position="22"/>
    </location>
</feature>
<dbReference type="Proteomes" id="UP000255233">
    <property type="component" value="Unassembled WGS sequence"/>
</dbReference>
<gene>
    <name evidence="3" type="ORF">NCTC11190_01356</name>
</gene>
<dbReference type="InterPro" id="IPR032594">
    <property type="entry name" value="DUF4906"/>
</dbReference>
<dbReference type="EMBL" id="UGVL01000001">
    <property type="protein sequence ID" value="SUE34138.1"/>
    <property type="molecule type" value="Genomic_DNA"/>
</dbReference>
<keyword evidence="4" id="KW-1185">Reference proteome</keyword>
<dbReference type="OrthoDB" id="1002035at2"/>
<name>A0A379MR84_9BACT</name>
<dbReference type="Pfam" id="PF16249">
    <property type="entry name" value="DUF4906"/>
    <property type="match status" value="1"/>
</dbReference>
<organism evidence="3 4">
    <name type="scientific">Rikenella microfusus</name>
    <dbReference type="NCBI Taxonomy" id="28139"/>
    <lineage>
        <taxon>Bacteria</taxon>
        <taxon>Pseudomonadati</taxon>
        <taxon>Bacteroidota</taxon>
        <taxon>Bacteroidia</taxon>
        <taxon>Bacteroidales</taxon>
        <taxon>Rikenellaceae</taxon>
        <taxon>Rikenella</taxon>
    </lineage>
</organism>
<evidence type="ECO:0000256" key="1">
    <source>
        <dbReference type="SAM" id="SignalP"/>
    </source>
</evidence>